<dbReference type="Proteomes" id="UP001642484">
    <property type="component" value="Unassembled WGS sequence"/>
</dbReference>
<reference evidence="3 4" key="1">
    <citation type="submission" date="2024-02" db="EMBL/GenBank/DDBJ databases">
        <authorList>
            <person name="Chen Y."/>
            <person name="Shah S."/>
            <person name="Dougan E. K."/>
            <person name="Thang M."/>
            <person name="Chan C."/>
        </authorList>
    </citation>
    <scope>NUCLEOTIDE SEQUENCE [LARGE SCALE GENOMIC DNA]</scope>
</reference>
<evidence type="ECO:0000313" key="3">
    <source>
        <dbReference type="EMBL" id="CAK9014625.1"/>
    </source>
</evidence>
<evidence type="ECO:0000256" key="1">
    <source>
        <dbReference type="SAM" id="Coils"/>
    </source>
</evidence>
<feature type="non-terminal residue" evidence="3">
    <location>
        <position position="1"/>
    </location>
</feature>
<keyword evidence="4" id="KW-1185">Reference proteome</keyword>
<feature type="region of interest" description="Disordered" evidence="2">
    <location>
        <begin position="321"/>
        <end position="400"/>
    </location>
</feature>
<feature type="region of interest" description="Disordered" evidence="2">
    <location>
        <begin position="227"/>
        <end position="275"/>
    </location>
</feature>
<sequence>GIMTCASDVNTPEWDGRRGIYSSNCKSTGKNGRPSHHCVYWDKQAQQWKWTVVISKVAPVRKGICARQEIDDLKQMLAAREESDAKALHEKDQQLKAVGEGAAQATEELRTKGQALHEKDQQVEAAHREMEELKQALREKDQQLEAVGEAAHREMEELKQALREKDQQLEAVGETAAQAMDELRTKGQADREVDELKRVLAAREESDAKAHREIDELKRMLAARAEGVAQAFQERDQRVQDEPYEGPASFDISTPRSMKSPWADSPEEKRPDDAIVAENRQLHQRLSVAEEEKAIMMQNLRDHIKQLARENWDLKFKAGLIEDSTRSQSAKEAPLQESMNNPGTSSSSGVKLSALNHTVSLSDRRRHARNPRRELCRSTSGSERARPIAIEEYCDSDSDI</sequence>
<evidence type="ECO:0000313" key="4">
    <source>
        <dbReference type="Proteomes" id="UP001642484"/>
    </source>
</evidence>
<proteinExistence type="predicted"/>
<keyword evidence="1" id="KW-0175">Coiled coil</keyword>
<feature type="coiled-coil region" evidence="1">
    <location>
        <begin position="116"/>
        <end position="182"/>
    </location>
</feature>
<organism evidence="3 4">
    <name type="scientific">Durusdinium trenchii</name>
    <dbReference type="NCBI Taxonomy" id="1381693"/>
    <lineage>
        <taxon>Eukaryota</taxon>
        <taxon>Sar</taxon>
        <taxon>Alveolata</taxon>
        <taxon>Dinophyceae</taxon>
        <taxon>Suessiales</taxon>
        <taxon>Symbiodiniaceae</taxon>
        <taxon>Durusdinium</taxon>
    </lineage>
</organism>
<protein>
    <submittedName>
        <fullName evidence="3">Uncharacterized protein</fullName>
    </submittedName>
</protein>
<gene>
    <name evidence="3" type="ORF">CCMP2556_LOCUS11771</name>
</gene>
<comment type="caution">
    <text evidence="3">The sequence shown here is derived from an EMBL/GenBank/DDBJ whole genome shotgun (WGS) entry which is preliminary data.</text>
</comment>
<accession>A0ABP0JJM0</accession>
<feature type="compositionally biased region" description="Polar residues" evidence="2">
    <location>
        <begin position="337"/>
        <end position="361"/>
    </location>
</feature>
<name>A0ABP0JJM0_9DINO</name>
<evidence type="ECO:0000256" key="2">
    <source>
        <dbReference type="SAM" id="MobiDB-lite"/>
    </source>
</evidence>
<dbReference type="EMBL" id="CAXAMN010005570">
    <property type="protein sequence ID" value="CAK9014625.1"/>
    <property type="molecule type" value="Genomic_DNA"/>
</dbReference>